<dbReference type="STRING" id="216432.CA2559_12918"/>
<keyword evidence="1" id="KW-0732">Signal</keyword>
<dbReference type="PANTHER" id="PTHR37833:SF1">
    <property type="entry name" value="SIGNAL PEPTIDE PROTEIN"/>
    <property type="match status" value="1"/>
</dbReference>
<dbReference type="InterPro" id="IPR011467">
    <property type="entry name" value="DUF1573"/>
</dbReference>
<feature type="signal peptide" evidence="1">
    <location>
        <begin position="1"/>
        <end position="23"/>
    </location>
</feature>
<dbReference type="HOGENOM" id="CLU_122784_0_0_10"/>
<name>A3UAV6_CROAH</name>
<dbReference type="RefSeq" id="WP_013188323.1">
    <property type="nucleotide sequence ID" value="NC_014230.1"/>
</dbReference>
<evidence type="ECO:0000313" key="2">
    <source>
        <dbReference type="EMBL" id="EAP86942.1"/>
    </source>
</evidence>
<dbReference type="Gene3D" id="2.60.40.10">
    <property type="entry name" value="Immunoglobulins"/>
    <property type="match status" value="1"/>
</dbReference>
<dbReference type="Pfam" id="PF07610">
    <property type="entry name" value="DUF1573"/>
    <property type="match status" value="1"/>
</dbReference>
<feature type="chain" id="PRO_5002659978" description="Lipoprotein" evidence="1">
    <location>
        <begin position="24"/>
        <end position="158"/>
    </location>
</feature>
<dbReference type="Proteomes" id="UP000002297">
    <property type="component" value="Chromosome"/>
</dbReference>
<dbReference type="AlphaFoldDB" id="A3UAV6"/>
<evidence type="ECO:0008006" key="4">
    <source>
        <dbReference type="Google" id="ProtNLM"/>
    </source>
</evidence>
<reference evidence="2 3" key="1">
    <citation type="journal article" date="2010" name="J. Bacteriol.">
        <title>The complete genome sequence of Croceibacter atlanticus HTCC2559T.</title>
        <authorList>
            <person name="Oh H.M."/>
            <person name="Kang I."/>
            <person name="Ferriera S."/>
            <person name="Giovannoni S.J."/>
            <person name="Cho J.C."/>
        </authorList>
    </citation>
    <scope>NUCLEOTIDE SEQUENCE [LARGE SCALE GENOMIC DNA]</scope>
    <source>
        <strain evidence="3">ATCC BAA-628 / HTCC2559 / KCTC 12090</strain>
    </source>
</reference>
<dbReference type="EMBL" id="CP002046">
    <property type="protein sequence ID" value="EAP86942.1"/>
    <property type="molecule type" value="Genomic_DNA"/>
</dbReference>
<accession>A3UAV6</accession>
<evidence type="ECO:0000313" key="3">
    <source>
        <dbReference type="Proteomes" id="UP000002297"/>
    </source>
</evidence>
<dbReference type="eggNOG" id="COG2885">
    <property type="taxonomic scope" value="Bacteria"/>
</dbReference>
<dbReference type="KEGG" id="cat:CA2559_12918"/>
<dbReference type="PANTHER" id="PTHR37833">
    <property type="entry name" value="LIPOPROTEIN-RELATED"/>
    <property type="match status" value="1"/>
</dbReference>
<dbReference type="InterPro" id="IPR013783">
    <property type="entry name" value="Ig-like_fold"/>
</dbReference>
<gene>
    <name evidence="2" type="ordered locus">CA2559_12918</name>
</gene>
<proteinExistence type="predicted"/>
<dbReference type="PROSITE" id="PS51257">
    <property type="entry name" value="PROKAR_LIPOPROTEIN"/>
    <property type="match status" value="1"/>
</dbReference>
<keyword evidence="3" id="KW-1185">Reference proteome</keyword>
<evidence type="ECO:0000256" key="1">
    <source>
        <dbReference type="SAM" id="SignalP"/>
    </source>
</evidence>
<organism evidence="2 3">
    <name type="scientific">Croceibacter atlanticus (strain ATCC BAA-628 / JCM 21780 / CIP 108009 / IAM 15332 / KCTC 12090 / HTCC2559)</name>
    <dbReference type="NCBI Taxonomy" id="216432"/>
    <lineage>
        <taxon>Bacteria</taxon>
        <taxon>Pseudomonadati</taxon>
        <taxon>Bacteroidota</taxon>
        <taxon>Flavobacteriia</taxon>
        <taxon>Flavobacteriales</taxon>
        <taxon>Flavobacteriaceae</taxon>
        <taxon>Croceibacter</taxon>
    </lineage>
</organism>
<protein>
    <recommendedName>
        <fullName evidence="4">Lipoprotein</fullName>
    </recommendedName>
</protein>
<dbReference type="GeneID" id="89454296"/>
<dbReference type="OrthoDB" id="826619at2"/>
<sequence length="158" mass="16778">MKKGILVMFAAAAMVFTSCKENAADKVNEENVAAAAERDAQAGDFPVMEFSKTEHDFGTINEGDVVEHEFTFTNTGKAPLVVTNAKGSCGCTVPTWSKEPIAPGAEGKMLVKFNSNGKPNQQVKTVNITANTEAGKELIKIKAFVTPKKKAAGTPEAK</sequence>